<feature type="compositionally biased region" description="Polar residues" evidence="1">
    <location>
        <begin position="32"/>
        <end position="51"/>
    </location>
</feature>
<organism evidence="3 4">
    <name type="scientific">Mucilaginibacter corticis</name>
    <dbReference type="NCBI Taxonomy" id="2597670"/>
    <lineage>
        <taxon>Bacteria</taxon>
        <taxon>Pseudomonadati</taxon>
        <taxon>Bacteroidota</taxon>
        <taxon>Sphingobacteriia</taxon>
        <taxon>Sphingobacteriales</taxon>
        <taxon>Sphingobacteriaceae</taxon>
        <taxon>Mucilaginibacter</taxon>
    </lineage>
</organism>
<evidence type="ECO:0000313" key="3">
    <source>
        <dbReference type="EMBL" id="TSJ38857.1"/>
    </source>
</evidence>
<dbReference type="RefSeq" id="WP_144250138.1">
    <property type="nucleotide sequence ID" value="NZ_VLPK01000004.1"/>
</dbReference>
<protein>
    <submittedName>
        <fullName evidence="3">Carbohydrate-binding domain-containing protein</fullName>
    </submittedName>
</protein>
<feature type="signal peptide" evidence="2">
    <location>
        <begin position="1"/>
        <end position="24"/>
    </location>
</feature>
<dbReference type="EMBL" id="VLPK01000004">
    <property type="protein sequence ID" value="TSJ38857.1"/>
    <property type="molecule type" value="Genomic_DNA"/>
</dbReference>
<feature type="region of interest" description="Disordered" evidence="1">
    <location>
        <begin position="31"/>
        <end position="66"/>
    </location>
</feature>
<keyword evidence="2" id="KW-0732">Signal</keyword>
<gene>
    <name evidence="3" type="ORF">FO440_20350</name>
</gene>
<dbReference type="InterPro" id="IPR025584">
    <property type="entry name" value="Cthe_2159"/>
</dbReference>
<feature type="chain" id="PRO_5021751166" evidence="2">
    <location>
        <begin position="25"/>
        <end position="513"/>
    </location>
</feature>
<evidence type="ECO:0000256" key="1">
    <source>
        <dbReference type="SAM" id="MobiDB-lite"/>
    </source>
</evidence>
<accession>A0A556MG04</accession>
<name>A0A556MG04_9SPHI</name>
<comment type="caution">
    <text evidence="3">The sequence shown here is derived from an EMBL/GenBank/DDBJ whole genome shotgun (WGS) entry which is preliminary data.</text>
</comment>
<sequence length="513" mass="52208">MKNKFTPLSSFALQLLFVSFVILAGCSKKNAPGNNAPTGPGTTKIDSTAVTSGPPEGSTETGANTDDLVENSTFTSTIAIAFDATGATITPATTSGVTITQTNGDVIITATASGIAYTVSGTTTNGSVKIYSDKKFELTLNGANITNLDGPAINIQSKKTAFVILADGTTNALADAPGYVAFGTEDQKGTFFSEGQLVFSGTGGLTVAGNYKHAIVSDDYIRIRSGNITVTNSLSDGIHANDAVYVDGGTIKITSGSDGIEAEEGYIIVNDGNININSMGKGITASYDAGDTTIMPYININGGTINIKSLADKGISSKSVLTVNKGNILCNSSDDAFSAATAMYINGGNIYANSSDNDAMDSNGTFTLTGGKVVAVGFNTGESGVDCGTRSFKITGGQLIGIGATTSAPNTTTSTQHSAILGAGTAQIIHIEAADGTEALTFQALMAYTTLVFTSAKLKANTTYNVYTGGSVASGVNFNGLYSSGTYTKGTKTAATFTTGTLLSQIGGTLNTQ</sequence>
<keyword evidence="4" id="KW-1185">Reference proteome</keyword>
<evidence type="ECO:0000256" key="2">
    <source>
        <dbReference type="SAM" id="SignalP"/>
    </source>
</evidence>
<reference evidence="3 4" key="1">
    <citation type="submission" date="2019-07" db="EMBL/GenBank/DDBJ databases">
        <authorList>
            <person name="Huq M.A."/>
        </authorList>
    </citation>
    <scope>NUCLEOTIDE SEQUENCE [LARGE SCALE GENOMIC DNA]</scope>
    <source>
        <strain evidence="3 4">MAH-19</strain>
    </source>
</reference>
<evidence type="ECO:0000313" key="4">
    <source>
        <dbReference type="Proteomes" id="UP000318733"/>
    </source>
</evidence>
<proteinExistence type="predicted"/>
<dbReference type="AlphaFoldDB" id="A0A556MG04"/>
<dbReference type="OrthoDB" id="6116667at2"/>
<dbReference type="Pfam" id="PF14262">
    <property type="entry name" value="Cthe_2159"/>
    <property type="match status" value="1"/>
</dbReference>
<dbReference type="PROSITE" id="PS51257">
    <property type="entry name" value="PROKAR_LIPOPROTEIN"/>
    <property type="match status" value="1"/>
</dbReference>
<dbReference type="Proteomes" id="UP000318733">
    <property type="component" value="Unassembled WGS sequence"/>
</dbReference>